<dbReference type="GO" id="GO:0004553">
    <property type="term" value="F:hydrolase activity, hydrolyzing O-glycosyl compounds"/>
    <property type="evidence" value="ECO:0007669"/>
    <property type="project" value="InterPro"/>
</dbReference>
<dbReference type="InterPro" id="IPR036439">
    <property type="entry name" value="Dockerin_dom_sf"/>
</dbReference>
<dbReference type="GO" id="GO:0000272">
    <property type="term" value="P:polysaccharide catabolic process"/>
    <property type="evidence" value="ECO:0007669"/>
    <property type="project" value="InterPro"/>
</dbReference>
<dbReference type="PROSITE" id="PS00018">
    <property type="entry name" value="EF_HAND_1"/>
    <property type="match status" value="2"/>
</dbReference>
<evidence type="ECO:0000313" key="3">
    <source>
        <dbReference type="EMBL" id="TWT35282.1"/>
    </source>
</evidence>
<keyword evidence="4" id="KW-1185">Reference proteome</keyword>
<dbReference type="EMBL" id="SIHJ01000001">
    <property type="protein sequence ID" value="TWT35282.1"/>
    <property type="molecule type" value="Genomic_DNA"/>
</dbReference>
<organism evidence="3 4">
    <name type="scientific">Posidoniimonas corsicana</name>
    <dbReference type="NCBI Taxonomy" id="1938618"/>
    <lineage>
        <taxon>Bacteria</taxon>
        <taxon>Pseudomonadati</taxon>
        <taxon>Planctomycetota</taxon>
        <taxon>Planctomycetia</taxon>
        <taxon>Pirellulales</taxon>
        <taxon>Lacipirellulaceae</taxon>
        <taxon>Posidoniimonas</taxon>
    </lineage>
</organism>
<dbReference type="SUPFAM" id="SSF63446">
    <property type="entry name" value="Type I dockerin domain"/>
    <property type="match status" value="1"/>
</dbReference>
<dbReference type="InterPro" id="IPR018247">
    <property type="entry name" value="EF_Hand_1_Ca_BS"/>
</dbReference>
<reference evidence="3 4" key="1">
    <citation type="submission" date="2019-02" db="EMBL/GenBank/DDBJ databases">
        <title>Deep-cultivation of Planctomycetes and their phenomic and genomic characterization uncovers novel biology.</title>
        <authorList>
            <person name="Wiegand S."/>
            <person name="Jogler M."/>
            <person name="Boedeker C."/>
            <person name="Pinto D."/>
            <person name="Vollmers J."/>
            <person name="Rivas-Marin E."/>
            <person name="Kohn T."/>
            <person name="Peeters S.H."/>
            <person name="Heuer A."/>
            <person name="Rast P."/>
            <person name="Oberbeckmann S."/>
            <person name="Bunk B."/>
            <person name="Jeske O."/>
            <person name="Meyerdierks A."/>
            <person name="Storesund J.E."/>
            <person name="Kallscheuer N."/>
            <person name="Luecker S."/>
            <person name="Lage O.M."/>
            <person name="Pohl T."/>
            <person name="Merkel B.J."/>
            <person name="Hornburger P."/>
            <person name="Mueller R.-W."/>
            <person name="Bruemmer F."/>
            <person name="Labrenz M."/>
            <person name="Spormann A.M."/>
            <person name="Op Den Camp H."/>
            <person name="Overmann J."/>
            <person name="Amann R."/>
            <person name="Jetten M.S.M."/>
            <person name="Mascher T."/>
            <person name="Medema M.H."/>
            <person name="Devos D.P."/>
            <person name="Kaster A.-K."/>
            <person name="Ovreas L."/>
            <person name="Rohde M."/>
            <person name="Galperin M.Y."/>
            <person name="Jogler C."/>
        </authorList>
    </citation>
    <scope>NUCLEOTIDE SEQUENCE [LARGE SCALE GENOMIC DNA]</scope>
    <source>
        <strain evidence="3 4">KOR34</strain>
    </source>
</reference>
<evidence type="ECO:0000256" key="2">
    <source>
        <dbReference type="SAM" id="SignalP"/>
    </source>
</evidence>
<proteinExistence type="predicted"/>
<sequence precursor="true">MRTPKLLLLQLALAAFALPAAESRGQGPGTPSYWLPADGVYNDANENAWSVGFVPDVGFDEAAVITTNDNAQTPVARINSNLNTQPAAVYLGELAGESGTLRIENGGSLSIGFIDGNSALGGVNVGLGGVGYLDVAPGASLEGGYLTMGGEGGSVATFGGAGAGVTSVMLTVSGGNDAGEFGTTVGAGNTLRVVGPNVDYRTLSFTMAGGGTLAAGITGGTHSAVKSINAVGVAGTLLLEFDGVTPSVGDSWTLFDAPGVNGRFESIEVTGAPALPLGQTFVFEAEANGASTHGVYGRVSLEQQLVLKVNRDTGSVAIQNGPTGVDFDGYSISSELGAFNSALWNSLDNQGVSDWRESPTDGSGSRLSELKPTGSTGVAAGPGIELGQVFQYPTPIEFGTELEDVAFEYYTPDGDVVQASVIYEGQKFHNNLVLVVDPADGRAQLVNDSPFAVSIDGYWVGSESGSLNPGNADWSSLDDQNIGGGAWTEANPTGNSLVELQAEGATLLAAGATYNLGTLFDTAGVQDLVLQYLFPEDEEFTRFGAVDYRAVSDLLTGDYNGDGVVNAADYTVWRDSLGQDVAPGSGADGNGDGAVNQADYNVWRSNYGSSIGGGLSPAASPAPEPGAAALLIGCCVAGASRRRRASC</sequence>
<dbReference type="CDD" id="cd14256">
    <property type="entry name" value="Dockerin_I"/>
    <property type="match status" value="1"/>
</dbReference>
<feature type="region of interest" description="Disordered" evidence="1">
    <location>
        <begin position="353"/>
        <end position="376"/>
    </location>
</feature>
<protein>
    <recommendedName>
        <fullName evidence="5">Dockerin domain-containing protein</fullName>
    </recommendedName>
</protein>
<comment type="caution">
    <text evidence="3">The sequence shown here is derived from an EMBL/GenBank/DDBJ whole genome shotgun (WGS) entry which is preliminary data.</text>
</comment>
<dbReference type="Proteomes" id="UP000316714">
    <property type="component" value="Unassembled WGS sequence"/>
</dbReference>
<dbReference type="Pfam" id="PF00404">
    <property type="entry name" value="Dockerin_1"/>
    <property type="match status" value="1"/>
</dbReference>
<feature type="chain" id="PRO_5022968414" description="Dockerin domain-containing protein" evidence="2">
    <location>
        <begin position="21"/>
        <end position="647"/>
    </location>
</feature>
<gene>
    <name evidence="3" type="ORF">KOR34_01700</name>
</gene>
<dbReference type="RefSeq" id="WP_146561331.1">
    <property type="nucleotide sequence ID" value="NZ_SIHJ01000001.1"/>
</dbReference>
<dbReference type="Gene3D" id="1.10.1330.10">
    <property type="entry name" value="Dockerin domain"/>
    <property type="match status" value="1"/>
</dbReference>
<dbReference type="AlphaFoldDB" id="A0A5C5VC48"/>
<keyword evidence="2" id="KW-0732">Signal</keyword>
<name>A0A5C5VC48_9BACT</name>
<evidence type="ECO:0008006" key="5">
    <source>
        <dbReference type="Google" id="ProtNLM"/>
    </source>
</evidence>
<evidence type="ECO:0000313" key="4">
    <source>
        <dbReference type="Proteomes" id="UP000316714"/>
    </source>
</evidence>
<evidence type="ECO:0000256" key="1">
    <source>
        <dbReference type="SAM" id="MobiDB-lite"/>
    </source>
</evidence>
<feature type="signal peptide" evidence="2">
    <location>
        <begin position="1"/>
        <end position="20"/>
    </location>
</feature>
<dbReference type="OrthoDB" id="241852at2"/>
<accession>A0A5C5VC48</accession>
<dbReference type="InterPro" id="IPR002105">
    <property type="entry name" value="Dockerin_1_rpt"/>
</dbReference>